<dbReference type="Pfam" id="PF08450">
    <property type="entry name" value="SGL"/>
    <property type="match status" value="1"/>
</dbReference>
<dbReference type="PANTHER" id="PTHR10907">
    <property type="entry name" value="REGUCALCIN"/>
    <property type="match status" value="1"/>
</dbReference>
<protein>
    <submittedName>
        <fullName evidence="5">Regucalcin</fullName>
    </submittedName>
</protein>
<name>A0A0L0N1M1_TOLOC</name>
<organism evidence="5 6">
    <name type="scientific">Tolypocladium ophioglossoides (strain CBS 100239)</name>
    <name type="common">Snaketongue truffleclub</name>
    <name type="synonym">Elaphocordyceps ophioglossoides</name>
    <dbReference type="NCBI Taxonomy" id="1163406"/>
    <lineage>
        <taxon>Eukaryota</taxon>
        <taxon>Fungi</taxon>
        <taxon>Dikarya</taxon>
        <taxon>Ascomycota</taxon>
        <taxon>Pezizomycotina</taxon>
        <taxon>Sordariomycetes</taxon>
        <taxon>Hypocreomycetidae</taxon>
        <taxon>Hypocreales</taxon>
        <taxon>Ophiocordycipitaceae</taxon>
        <taxon>Tolypocladium</taxon>
    </lineage>
</organism>
<gene>
    <name evidence="5" type="ORF">TOPH_07413</name>
</gene>
<dbReference type="AlphaFoldDB" id="A0A0L0N1M1"/>
<dbReference type="InterPro" id="IPR011042">
    <property type="entry name" value="6-blade_b-propeller_TolB-like"/>
</dbReference>
<proteinExistence type="inferred from homology"/>
<dbReference type="Gene3D" id="2.120.10.30">
    <property type="entry name" value="TolB, C-terminal domain"/>
    <property type="match status" value="1"/>
</dbReference>
<dbReference type="PANTHER" id="PTHR10907:SF47">
    <property type="entry name" value="REGUCALCIN"/>
    <property type="match status" value="1"/>
</dbReference>
<dbReference type="GO" id="GO:0005509">
    <property type="term" value="F:calcium ion binding"/>
    <property type="evidence" value="ECO:0007669"/>
    <property type="project" value="TreeGrafter"/>
</dbReference>
<keyword evidence="3" id="KW-0862">Zinc</keyword>
<evidence type="ECO:0000256" key="2">
    <source>
        <dbReference type="PIRSR" id="PIRSR605511-1"/>
    </source>
</evidence>
<dbReference type="InterPro" id="IPR013658">
    <property type="entry name" value="SGL"/>
</dbReference>
<feature type="binding site" evidence="3">
    <location>
        <position position="112"/>
    </location>
    <ligand>
        <name>substrate</name>
    </ligand>
</feature>
<keyword evidence="6" id="KW-1185">Reference proteome</keyword>
<dbReference type="EMBL" id="LFRF01000030">
    <property type="protein sequence ID" value="KND87931.1"/>
    <property type="molecule type" value="Genomic_DNA"/>
</dbReference>
<keyword evidence="3" id="KW-0479">Metal-binding</keyword>
<feature type="binding site" evidence="3">
    <location>
        <position position="162"/>
    </location>
    <ligand>
        <name>a divalent metal cation</name>
        <dbReference type="ChEBI" id="CHEBI:60240"/>
    </ligand>
</feature>
<dbReference type="PRINTS" id="PR01790">
    <property type="entry name" value="SMP30FAMILY"/>
</dbReference>
<feature type="binding site" evidence="3">
    <location>
        <position position="114"/>
    </location>
    <ligand>
        <name>substrate</name>
    </ligand>
</feature>
<evidence type="ECO:0000313" key="5">
    <source>
        <dbReference type="EMBL" id="KND87931.1"/>
    </source>
</evidence>
<dbReference type="InterPro" id="IPR005511">
    <property type="entry name" value="SMP-30"/>
</dbReference>
<feature type="domain" description="SMP-30/Gluconolactonase/LRE-like region" evidence="4">
    <location>
        <begin position="20"/>
        <end position="266"/>
    </location>
</feature>
<dbReference type="OrthoDB" id="423498at2759"/>
<accession>A0A0L0N1M1</accession>
<comment type="cofactor">
    <cofactor evidence="3">
        <name>Zn(2+)</name>
        <dbReference type="ChEBI" id="CHEBI:29105"/>
    </cofactor>
    <text evidence="3">Binds 1 divalent metal cation per subunit.</text>
</comment>
<dbReference type="STRING" id="1163406.A0A0L0N1M1"/>
<evidence type="ECO:0000256" key="1">
    <source>
        <dbReference type="ARBA" id="ARBA00008853"/>
    </source>
</evidence>
<dbReference type="Proteomes" id="UP000036947">
    <property type="component" value="Unassembled WGS sequence"/>
</dbReference>
<comment type="similarity">
    <text evidence="1">Belongs to the SMP-30/CGR1 family.</text>
</comment>
<dbReference type="SUPFAM" id="SSF63829">
    <property type="entry name" value="Calcium-dependent phosphotriesterase"/>
    <property type="match status" value="1"/>
</dbReference>
<evidence type="ECO:0000256" key="3">
    <source>
        <dbReference type="PIRSR" id="PIRSR605511-2"/>
    </source>
</evidence>
<dbReference type="GO" id="GO:0004341">
    <property type="term" value="F:gluconolactonase activity"/>
    <property type="evidence" value="ECO:0007669"/>
    <property type="project" value="TreeGrafter"/>
</dbReference>
<feature type="active site" description="Proton donor/acceptor" evidence="2">
    <location>
        <position position="211"/>
    </location>
</feature>
<comment type="caution">
    <text evidence="5">The sequence shown here is derived from an EMBL/GenBank/DDBJ whole genome shotgun (WGS) entry which is preliminary data.</text>
</comment>
<sequence length="303" mass="33881">MAELEQWTVAKPWLELRCALGEGAFYEKETNSIRFVDIKKKQLHTASLTEGASSLQTVQLDICATVTSDIEGVDPRERILLGVKYGVAVLDRRTGEYEMLRRFSEPRNERLRSNDGAADPHGRFWLGSMTDFGMGEFQQEGSLHRFTKTDGEEVVTGLTIPNSVGWTPDHRIMYFTHSKARQIFAWDYNVSSGGLSNKRVFYQHPMHGEPDGFRIDVDGNLWTAVYGEGRVLKISPQGLVLGQVKLPTRNITCVQFVGTELIITSAADEAGDADAESREQGGAVFKVDVGTTGLELFKFRMHE</sequence>
<evidence type="ECO:0000313" key="6">
    <source>
        <dbReference type="Proteomes" id="UP000036947"/>
    </source>
</evidence>
<feature type="binding site" evidence="3">
    <location>
        <position position="22"/>
    </location>
    <ligand>
        <name>a divalent metal cation</name>
        <dbReference type="ChEBI" id="CHEBI:60240"/>
    </ligand>
</feature>
<reference evidence="5 6" key="1">
    <citation type="journal article" date="2015" name="BMC Genomics">
        <title>The genome of the truffle-parasite Tolypocladium ophioglossoides and the evolution of antifungal peptaibiotics.</title>
        <authorList>
            <person name="Quandt C.A."/>
            <person name="Bushley K.E."/>
            <person name="Spatafora J.W."/>
        </authorList>
    </citation>
    <scope>NUCLEOTIDE SEQUENCE [LARGE SCALE GENOMIC DNA]</scope>
    <source>
        <strain evidence="5 6">CBS 100239</strain>
    </source>
</reference>
<evidence type="ECO:0000259" key="4">
    <source>
        <dbReference type="Pfam" id="PF08450"/>
    </source>
</evidence>
<feature type="binding site" evidence="3">
    <location>
        <position position="211"/>
    </location>
    <ligand>
        <name>a divalent metal cation</name>
        <dbReference type="ChEBI" id="CHEBI:60240"/>
    </ligand>
</feature>